<feature type="domain" description="6-hydroxymethylpterin diphosphokinase MptE-like" evidence="1">
    <location>
        <begin position="201"/>
        <end position="375"/>
    </location>
</feature>
<organism evidence="3 4">
    <name type="scientific">Ureibacillus suwonensis</name>
    <dbReference type="NCBI Taxonomy" id="313007"/>
    <lineage>
        <taxon>Bacteria</taxon>
        <taxon>Bacillati</taxon>
        <taxon>Bacillota</taxon>
        <taxon>Bacilli</taxon>
        <taxon>Bacillales</taxon>
        <taxon>Caryophanaceae</taxon>
        <taxon>Ureibacillus</taxon>
    </lineage>
</organism>
<dbReference type="Pfam" id="PF20157">
    <property type="entry name" value="Maf_flag10_N"/>
    <property type="match status" value="1"/>
</dbReference>
<evidence type="ECO:0000259" key="1">
    <source>
        <dbReference type="Pfam" id="PF01973"/>
    </source>
</evidence>
<accession>A0ABW0RCF8</accession>
<gene>
    <name evidence="3" type="ORF">ACFPOH_02040</name>
</gene>
<keyword evidence="4" id="KW-1185">Reference proteome</keyword>
<evidence type="ECO:0000259" key="2">
    <source>
        <dbReference type="Pfam" id="PF20157"/>
    </source>
</evidence>
<dbReference type="InterPro" id="IPR045376">
    <property type="entry name" value="Maf_N"/>
</dbReference>
<evidence type="ECO:0000313" key="3">
    <source>
        <dbReference type="EMBL" id="MFC5540562.1"/>
    </source>
</evidence>
<comment type="caution">
    <text evidence="3">The sequence shown here is derived from an EMBL/GenBank/DDBJ whole genome shotgun (WGS) entry which is preliminary data.</text>
</comment>
<dbReference type="EMBL" id="JBHSNQ010000028">
    <property type="protein sequence ID" value="MFC5540562.1"/>
    <property type="molecule type" value="Genomic_DNA"/>
</dbReference>
<dbReference type="PANTHER" id="PTHR41786">
    <property type="entry name" value="MOTILITY ACCESSORY FACTOR MAF"/>
    <property type="match status" value="1"/>
</dbReference>
<feature type="domain" description="Glycosyltransferase Maf N-terminal" evidence="2">
    <location>
        <begin position="62"/>
        <end position="152"/>
    </location>
</feature>
<evidence type="ECO:0000313" key="4">
    <source>
        <dbReference type="Proteomes" id="UP001595978"/>
    </source>
</evidence>
<dbReference type="RefSeq" id="WP_390308735.1">
    <property type="nucleotide sequence ID" value="NZ_JBHSNQ010000028.1"/>
</dbReference>
<dbReference type="Pfam" id="PF01973">
    <property type="entry name" value="MptE-like"/>
    <property type="match status" value="1"/>
</dbReference>
<proteinExistence type="predicted"/>
<reference evidence="4" key="1">
    <citation type="journal article" date="2019" name="Int. J. Syst. Evol. Microbiol.">
        <title>The Global Catalogue of Microorganisms (GCM) 10K type strain sequencing project: providing services to taxonomists for standard genome sequencing and annotation.</title>
        <authorList>
            <consortium name="The Broad Institute Genomics Platform"/>
            <consortium name="The Broad Institute Genome Sequencing Center for Infectious Disease"/>
            <person name="Wu L."/>
            <person name="Ma J."/>
        </authorList>
    </citation>
    <scope>NUCLEOTIDE SEQUENCE [LARGE SCALE GENOMIC DNA]</scope>
    <source>
        <strain evidence="4">CCUG 56331</strain>
    </source>
</reference>
<sequence length="618" mass="71350">MLADNRIILKRKNINTYNRLIKIENEKTKSVVVSSSKSGDDTLILTIGELDYSIHSKYNPKQEAKTLIEKYKNLSNQKHVLFIGTGLGYHIELLLENNPHLSFSIFEPNLEILNVFLNRINLKKYKEDKIIDIFTSVDEINNINEFIEIFGKSSIVIELPIYSQLFNSEINEFHLRIKDALNKKKLSLVVDVSFQERWITNAIINFSEVINTPNFFTDIKSDILRNKPIILVSAGPSLSYEIENLRKIKNEGRAYIFAVGSAVNALIESNILPDAFFSYDPTALNERVAERIKSKQLSIPLIFSSTIANEVLKNYPGKKIHFLTNQDSFSHYLLGVDTSNTVPDATSIAVITLYILLKLEVQTIILVGQNLGYYDNKRYANEINYDFVSTELNELEKSNLLLIESVEGETIETTEGFLQMRNDLEVIIKNFNTQSEIINTTKHGAAIHGTKFMHLDKVIENKLLEPNIVTNEWLEGERKIQSKEILMKFKELEKCFDEMFLAFKEASEIQNEIIEDYQKNIFSKLDSQFNRFDRAFNKLERSLFFTLIIGPATRVQYKEFVRRSHEVKAARLSKQKVEKFIDIFVRYMRTILVTIATIQPAFKQLKESGIFNVKENVK</sequence>
<name>A0ABW0RCF8_9BACL</name>
<dbReference type="Proteomes" id="UP001595978">
    <property type="component" value="Unassembled WGS sequence"/>
</dbReference>
<dbReference type="InterPro" id="IPR002826">
    <property type="entry name" value="MptE-like"/>
</dbReference>
<protein>
    <submittedName>
        <fullName evidence="3">Motility associated factor glycosyltransferase family protein</fullName>
    </submittedName>
</protein>
<dbReference type="PANTHER" id="PTHR41786:SF1">
    <property type="entry name" value="6-HYDROXYMETHYLPTERIN DIPHOSPHOKINASE MPTE-LIKE DOMAIN-CONTAINING PROTEIN"/>
    <property type="match status" value="1"/>
</dbReference>